<sequence>MLSLERNGYSEEEVKEILHASNRQEGFRYRLLDKDEIEKGWLDTVQRSRISYSSLAKIKRSANITMIEDNTVDYLNDRIQPWIDITAMGKTVSFPMGVFLLNSPKREDDKNVIFREIEAYDKLQILEEDSFEERYFIPAGENYVNAISSIIMSAGETSIQITPTTLTTLTDKEFDLELTKLDIINKLLEELNYYSLRVDVEGNYVSEPYIEPSAKPIDYVYRTDKKSVIVAGASEDIDLYSVKNVFVVFVDNPDKPPLRSIYVNDNPNSITSTESRGRRLADVRRLEDIADQSALDSYTRRIAINATNIYSHITFPTAIMPMHDYLDTLQIQYSPLGVSDIYQETSWEIDLQVGGEMRHTVRKVVYL</sequence>
<evidence type="ECO:0000313" key="1">
    <source>
        <dbReference type="EMBL" id="SDL20819.1"/>
    </source>
</evidence>
<dbReference type="AlphaFoldDB" id="A0A1G9I6H7"/>
<proteinExistence type="predicted"/>
<dbReference type="STRING" id="393762.SAMN05660472_02812"/>
<dbReference type="RefSeq" id="WP_090554742.1">
    <property type="nucleotide sequence ID" value="NZ_FNFP01000010.1"/>
</dbReference>
<dbReference type="OrthoDB" id="3333873at2"/>
<reference evidence="1 2" key="1">
    <citation type="submission" date="2016-10" db="EMBL/GenBank/DDBJ databases">
        <authorList>
            <person name="de Groot N.N."/>
        </authorList>
    </citation>
    <scope>NUCLEOTIDE SEQUENCE [LARGE SCALE GENOMIC DNA]</scope>
    <source>
        <strain evidence="1 2">DSM 18346</strain>
    </source>
</reference>
<dbReference type="EMBL" id="FNFP01000010">
    <property type="protein sequence ID" value="SDL20819.1"/>
    <property type="molecule type" value="Genomic_DNA"/>
</dbReference>
<gene>
    <name evidence="1" type="ORF">SAMN05660472_02812</name>
</gene>
<dbReference type="Proteomes" id="UP000198718">
    <property type="component" value="Unassembled WGS sequence"/>
</dbReference>
<accession>A0A1G9I6H7</accession>
<name>A0A1G9I6H7_9FIRM</name>
<keyword evidence="2" id="KW-1185">Reference proteome</keyword>
<evidence type="ECO:0000313" key="2">
    <source>
        <dbReference type="Proteomes" id="UP000198718"/>
    </source>
</evidence>
<organism evidence="1 2">
    <name type="scientific">Natronincola ferrireducens</name>
    <dbReference type="NCBI Taxonomy" id="393762"/>
    <lineage>
        <taxon>Bacteria</taxon>
        <taxon>Bacillati</taxon>
        <taxon>Bacillota</taxon>
        <taxon>Clostridia</taxon>
        <taxon>Peptostreptococcales</taxon>
        <taxon>Natronincolaceae</taxon>
        <taxon>Natronincola</taxon>
    </lineage>
</organism>
<protein>
    <submittedName>
        <fullName evidence="1">Uncharacterized protein</fullName>
    </submittedName>
</protein>